<dbReference type="KEGG" id="uam:UABAM_02455"/>
<dbReference type="EMBL" id="AP019860">
    <property type="protein sequence ID" value="BBM84099.1"/>
    <property type="molecule type" value="Genomic_DNA"/>
</dbReference>
<dbReference type="Proteomes" id="UP000326354">
    <property type="component" value="Chromosome"/>
</dbReference>
<reference evidence="2 3" key="1">
    <citation type="submission" date="2019-08" db="EMBL/GenBank/DDBJ databases">
        <title>Complete genome sequence of Candidatus Uab amorphum.</title>
        <authorList>
            <person name="Shiratori T."/>
            <person name="Suzuki S."/>
            <person name="Kakizawa Y."/>
            <person name="Ishida K."/>
        </authorList>
    </citation>
    <scope>NUCLEOTIDE SEQUENCE [LARGE SCALE GENOMIC DNA]</scope>
    <source>
        <strain evidence="2 3">SRT547</strain>
    </source>
</reference>
<organism evidence="2 3">
    <name type="scientific">Uabimicrobium amorphum</name>
    <dbReference type="NCBI Taxonomy" id="2596890"/>
    <lineage>
        <taxon>Bacteria</taxon>
        <taxon>Pseudomonadati</taxon>
        <taxon>Planctomycetota</taxon>
        <taxon>Candidatus Uabimicrobiia</taxon>
        <taxon>Candidatus Uabimicrobiales</taxon>
        <taxon>Candidatus Uabimicrobiaceae</taxon>
        <taxon>Candidatus Uabimicrobium</taxon>
    </lineage>
</organism>
<dbReference type="RefSeq" id="WP_151968274.1">
    <property type="nucleotide sequence ID" value="NZ_AP019860.1"/>
</dbReference>
<gene>
    <name evidence="2" type="ORF">UABAM_02455</name>
</gene>
<dbReference type="OrthoDB" id="285745at2"/>
<proteinExistence type="predicted"/>
<protein>
    <recommendedName>
        <fullName evidence="4">DUF3137 domain-containing protein</fullName>
    </recommendedName>
</protein>
<evidence type="ECO:0000313" key="3">
    <source>
        <dbReference type="Proteomes" id="UP000326354"/>
    </source>
</evidence>
<feature type="transmembrane region" description="Helical" evidence="1">
    <location>
        <begin position="6"/>
        <end position="28"/>
    </location>
</feature>
<keyword evidence="1" id="KW-0472">Membrane</keyword>
<keyword evidence="3" id="KW-1185">Reference proteome</keyword>
<accession>A0A5S9F413</accession>
<keyword evidence="1" id="KW-0812">Transmembrane</keyword>
<keyword evidence="1" id="KW-1133">Transmembrane helix</keyword>
<evidence type="ECO:0000256" key="1">
    <source>
        <dbReference type="SAM" id="Phobius"/>
    </source>
</evidence>
<sequence length="224" mass="25692">MAINPEMFAFLFVGFIIFLVAVAIIYGIKREKQRTGNWKQVASDIGFDFADKDNSYVFKYNFFKTFSTGSNRKAKNVMTGKNGDIGITVMDYQYTTGSGKNKSTHHYTICIFEKQGLGLPSCYMRMQIAFFDFLGKVFGGQDIDFVEDPAFSKAFVLQGDDEKAVRETFDENVRRGFLDYKGKNFIFEGNNDLFLINKGKRIKPEELMIILEDAYKIMDLLTKK</sequence>
<evidence type="ECO:0000313" key="2">
    <source>
        <dbReference type="EMBL" id="BBM84099.1"/>
    </source>
</evidence>
<dbReference type="AlphaFoldDB" id="A0A5S9F413"/>
<evidence type="ECO:0008006" key="4">
    <source>
        <dbReference type="Google" id="ProtNLM"/>
    </source>
</evidence>
<name>A0A5S9F413_UABAM</name>